<accession>A0A0M3K227</accession>
<dbReference type="EMBL" id="UYRR01031720">
    <property type="protein sequence ID" value="VDK52148.1"/>
    <property type="molecule type" value="Genomic_DNA"/>
</dbReference>
<protein>
    <submittedName>
        <fullName evidence="3">DDE_Tnp_1_7 domain-containing protein</fullName>
    </submittedName>
</protein>
<proteinExistence type="predicted"/>
<dbReference type="WBParaSite" id="ASIM_0001494701-mRNA-1">
    <property type="protein sequence ID" value="ASIM_0001494701-mRNA-1"/>
    <property type="gene ID" value="ASIM_0001494701"/>
</dbReference>
<evidence type="ECO:0000313" key="3">
    <source>
        <dbReference type="WBParaSite" id="ASIM_0001494701-mRNA-1"/>
    </source>
</evidence>
<sequence length="102" mass="11867">MQFESDDNLWDEDYVVNDENIEMIQESDSESLQNTSFKQPEVDFNMHEIEREMVTDSEPDEAIDVDEDSIEITLKRCSSLIFSSLYPHPKGLTAEQLTNKFV</sequence>
<reference evidence="3" key="1">
    <citation type="submission" date="2017-02" db="UniProtKB">
        <authorList>
            <consortium name="WormBaseParasite"/>
        </authorList>
    </citation>
    <scope>IDENTIFICATION</scope>
</reference>
<evidence type="ECO:0000313" key="1">
    <source>
        <dbReference type="EMBL" id="VDK52148.1"/>
    </source>
</evidence>
<dbReference type="AlphaFoldDB" id="A0A0M3K227"/>
<keyword evidence="2" id="KW-1185">Reference proteome</keyword>
<dbReference type="Proteomes" id="UP000267096">
    <property type="component" value="Unassembled WGS sequence"/>
</dbReference>
<name>A0A0M3K227_ANISI</name>
<reference evidence="1 2" key="2">
    <citation type="submission" date="2018-11" db="EMBL/GenBank/DDBJ databases">
        <authorList>
            <consortium name="Pathogen Informatics"/>
        </authorList>
    </citation>
    <scope>NUCLEOTIDE SEQUENCE [LARGE SCALE GENOMIC DNA]</scope>
</reference>
<gene>
    <name evidence="1" type="ORF">ASIM_LOCUS14357</name>
</gene>
<organism evidence="3">
    <name type="scientific">Anisakis simplex</name>
    <name type="common">Herring worm</name>
    <dbReference type="NCBI Taxonomy" id="6269"/>
    <lineage>
        <taxon>Eukaryota</taxon>
        <taxon>Metazoa</taxon>
        <taxon>Ecdysozoa</taxon>
        <taxon>Nematoda</taxon>
        <taxon>Chromadorea</taxon>
        <taxon>Rhabditida</taxon>
        <taxon>Spirurina</taxon>
        <taxon>Ascaridomorpha</taxon>
        <taxon>Ascaridoidea</taxon>
        <taxon>Anisakidae</taxon>
        <taxon>Anisakis</taxon>
        <taxon>Anisakis simplex complex</taxon>
    </lineage>
</organism>
<evidence type="ECO:0000313" key="2">
    <source>
        <dbReference type="Proteomes" id="UP000267096"/>
    </source>
</evidence>